<dbReference type="PANTHER" id="PTHR23011">
    <property type="entry name" value="CYCLIC NUCLEOTIDE-BINDING DOMAIN CONTAINING PROTEIN"/>
    <property type="match status" value="1"/>
</dbReference>
<dbReference type="InterPro" id="IPR018490">
    <property type="entry name" value="cNMP-bd_dom_sf"/>
</dbReference>
<dbReference type="InterPro" id="IPR000595">
    <property type="entry name" value="cNMP-bd_dom"/>
</dbReference>
<comment type="caution">
    <text evidence="2">The sequence shown here is derived from an EMBL/GenBank/DDBJ whole genome shotgun (WGS) entry which is preliminary data.</text>
</comment>
<dbReference type="PROSITE" id="PS50042">
    <property type="entry name" value="CNMP_BINDING_3"/>
    <property type="match status" value="1"/>
</dbReference>
<evidence type="ECO:0000313" key="2">
    <source>
        <dbReference type="EMBL" id="RMX57583.1"/>
    </source>
</evidence>
<dbReference type="Proteomes" id="UP000275408">
    <property type="component" value="Unassembled WGS sequence"/>
</dbReference>
<dbReference type="Gene3D" id="2.60.120.10">
    <property type="entry name" value="Jelly Rolls"/>
    <property type="match status" value="2"/>
</dbReference>
<reference evidence="2 3" key="1">
    <citation type="journal article" date="2018" name="Sci. Rep.">
        <title>Comparative analysis of the Pocillopora damicornis genome highlights role of immune system in coral evolution.</title>
        <authorList>
            <person name="Cunning R."/>
            <person name="Bay R.A."/>
            <person name="Gillette P."/>
            <person name="Baker A.C."/>
            <person name="Traylor-Knowles N."/>
        </authorList>
    </citation>
    <scope>NUCLEOTIDE SEQUENCE [LARGE SCALE GENOMIC DNA]</scope>
    <source>
        <strain evidence="2">RSMAS</strain>
        <tissue evidence="2">Whole animal</tissue>
    </source>
</reference>
<dbReference type="OrthoDB" id="166212at2759"/>
<dbReference type="InterPro" id="IPR018488">
    <property type="entry name" value="cNMP-bd_CS"/>
</dbReference>
<accession>A0A3M6UV57</accession>
<sequence>MYDVLYPRVCSLGHVGVSFYFIVSGSVIVERMEEDKFTGEQHKQVVGEMAEGDAFGELALLHNIRRTATIICKENSEFLRVDKPDFDEVLRNSHQIEWERRLSILNSQPILKEWEKTEIRNTVAHTKIREFPPNTVGTAMSAVILGDIDVPADDVYLIQSGKCRVVREITMIKKESSSGKIQLKLPPINFNENNIDNNVKERVVRKFLSVHMLSKGDFFGVGEDLKKTFIISVGRVHCLLISQLIFMKKERGKSLEAMKQGMNQAFLTHKQAFKTYTEDRDWKIYKKKLVDEIVRRRKRPHSTTYDDVPIVVRVENSHYFEK</sequence>
<dbReference type="CDD" id="cd00038">
    <property type="entry name" value="CAP_ED"/>
    <property type="match status" value="1"/>
</dbReference>
<feature type="domain" description="Cyclic nucleotide-binding" evidence="1">
    <location>
        <begin position="13"/>
        <end position="90"/>
    </location>
</feature>
<dbReference type="STRING" id="46731.A0A3M6UV57"/>
<evidence type="ECO:0000259" key="1">
    <source>
        <dbReference type="PROSITE" id="PS50042"/>
    </source>
</evidence>
<evidence type="ECO:0000313" key="3">
    <source>
        <dbReference type="Proteomes" id="UP000275408"/>
    </source>
</evidence>
<proteinExistence type="predicted"/>
<organism evidence="2 3">
    <name type="scientific">Pocillopora damicornis</name>
    <name type="common">Cauliflower coral</name>
    <name type="synonym">Millepora damicornis</name>
    <dbReference type="NCBI Taxonomy" id="46731"/>
    <lineage>
        <taxon>Eukaryota</taxon>
        <taxon>Metazoa</taxon>
        <taxon>Cnidaria</taxon>
        <taxon>Anthozoa</taxon>
        <taxon>Hexacorallia</taxon>
        <taxon>Scleractinia</taxon>
        <taxon>Astrocoeniina</taxon>
        <taxon>Pocilloporidae</taxon>
        <taxon>Pocillopora</taxon>
    </lineage>
</organism>
<dbReference type="SUPFAM" id="SSF51206">
    <property type="entry name" value="cAMP-binding domain-like"/>
    <property type="match status" value="2"/>
</dbReference>
<dbReference type="Pfam" id="PF00027">
    <property type="entry name" value="cNMP_binding"/>
    <property type="match status" value="1"/>
</dbReference>
<dbReference type="AlphaFoldDB" id="A0A3M6UV57"/>
<dbReference type="PROSITE" id="PS00889">
    <property type="entry name" value="CNMP_BINDING_2"/>
    <property type="match status" value="1"/>
</dbReference>
<gene>
    <name evidence="2" type="ORF">pdam_00024234</name>
</gene>
<dbReference type="InterPro" id="IPR014710">
    <property type="entry name" value="RmlC-like_jellyroll"/>
</dbReference>
<keyword evidence="3" id="KW-1185">Reference proteome</keyword>
<dbReference type="EMBL" id="RCHS01000638">
    <property type="protein sequence ID" value="RMX57583.1"/>
    <property type="molecule type" value="Genomic_DNA"/>
</dbReference>
<protein>
    <recommendedName>
        <fullName evidence="1">Cyclic nucleotide-binding domain-containing protein</fullName>
    </recommendedName>
</protein>
<dbReference type="PANTHER" id="PTHR23011:SF44">
    <property type="entry name" value="CYCLIC NUCLEOTIDE-BINDING DOMAIN-CONTAINING PROTEIN"/>
    <property type="match status" value="1"/>
</dbReference>
<name>A0A3M6UV57_POCDA</name>